<dbReference type="SUPFAM" id="SSF100950">
    <property type="entry name" value="NagB/RpiA/CoA transferase-like"/>
    <property type="match status" value="1"/>
</dbReference>
<dbReference type="RefSeq" id="WP_015829860.1">
    <property type="nucleotide sequence ID" value="NC_012969.1"/>
</dbReference>
<evidence type="ECO:0000256" key="2">
    <source>
        <dbReference type="ARBA" id="ARBA00002681"/>
    </source>
</evidence>
<evidence type="ECO:0000256" key="7">
    <source>
        <dbReference type="RuleBase" id="RU365095"/>
    </source>
</evidence>
<dbReference type="UniPathway" id="UPA00115">
    <property type="reaction ID" value="UER00409"/>
</dbReference>
<dbReference type="InterPro" id="IPR039104">
    <property type="entry name" value="6PGL"/>
</dbReference>
<evidence type="ECO:0000313" key="10">
    <source>
        <dbReference type="Proteomes" id="UP000002743"/>
    </source>
</evidence>
<evidence type="ECO:0000256" key="1">
    <source>
        <dbReference type="ARBA" id="ARBA00000832"/>
    </source>
</evidence>
<dbReference type="InterPro" id="IPR037171">
    <property type="entry name" value="NagB/RpiA_transferase-like"/>
</dbReference>
<dbReference type="Proteomes" id="UP000002743">
    <property type="component" value="Chromosome"/>
</dbReference>
<name>C6XCR7_METGS</name>
<dbReference type="STRING" id="582744.Msip34_1095"/>
<feature type="domain" description="Glucosamine/galactosamine-6-phosphate isomerase" evidence="8">
    <location>
        <begin position="23"/>
        <end position="226"/>
    </location>
</feature>
<dbReference type="EC" id="3.1.1.31" evidence="5 7"/>
<accession>C6XCR7</accession>
<reference evidence="10" key="1">
    <citation type="submission" date="2009-07" db="EMBL/GenBank/DDBJ databases">
        <title>Complete sequence of chromosome of Methylovorus sp. SIP3-4.</title>
        <authorList>
            <person name="Lucas S."/>
            <person name="Copeland A."/>
            <person name="Lapidus A."/>
            <person name="Glavina del Rio T."/>
            <person name="Tice H."/>
            <person name="Bruce D."/>
            <person name="Goodwin L."/>
            <person name="Pitluck S."/>
            <person name="Clum A."/>
            <person name="Larimer F."/>
            <person name="Land M."/>
            <person name="Hauser L."/>
            <person name="Kyrpides N."/>
            <person name="Mikhailova N."/>
            <person name="Kayluzhnaya M."/>
            <person name="Chistoserdova L."/>
        </authorList>
    </citation>
    <scope>NUCLEOTIDE SEQUENCE [LARGE SCALE GENOMIC DNA]</scope>
    <source>
        <strain evidence="10">SIP3-4</strain>
    </source>
</reference>
<evidence type="ECO:0000259" key="8">
    <source>
        <dbReference type="Pfam" id="PF01182"/>
    </source>
</evidence>
<dbReference type="CDD" id="cd01400">
    <property type="entry name" value="6PGL"/>
    <property type="match status" value="1"/>
</dbReference>
<evidence type="ECO:0000256" key="6">
    <source>
        <dbReference type="ARBA" id="ARBA00020337"/>
    </source>
</evidence>
<dbReference type="OrthoDB" id="9810967at2"/>
<dbReference type="PANTHER" id="PTHR11054:SF0">
    <property type="entry name" value="6-PHOSPHOGLUCONOLACTONASE"/>
    <property type="match status" value="1"/>
</dbReference>
<sequence length="237" mass="25798">MTKNSTQSLVLNGQISRWHTFTSQQAINEATLQRILALAEEAIAARGAFTIVLAGGNTPKQVYELLRHAKADWSKWHVYHNDDRCLPADHPERNSLMARQAWLDHVAIPADQIHDIPAERGPVEGAAAYAKTLQGLGEFDLVLLGLGEDGHTASLFPGHTWDDSVDAFPVYNSPKPPAERVSISARRLSHTRAVIFLVTGAGKQEAVNNWRSGVAIPATVIKPANGVDVYVFGVALN</sequence>
<evidence type="ECO:0000256" key="5">
    <source>
        <dbReference type="ARBA" id="ARBA00013198"/>
    </source>
</evidence>
<dbReference type="KEGG" id="mei:Msip34_1095"/>
<comment type="similarity">
    <text evidence="4 7">Belongs to the glucosamine/galactosamine-6-phosphate isomerase family. 6-phosphogluconolactonase subfamily.</text>
</comment>
<dbReference type="EMBL" id="CP001674">
    <property type="protein sequence ID" value="ACT50342.1"/>
    <property type="molecule type" value="Genomic_DNA"/>
</dbReference>
<protein>
    <recommendedName>
        <fullName evidence="6 7">6-phosphogluconolactonase</fullName>
        <shortName evidence="7">6PGL</shortName>
        <ecNumber evidence="5 7">3.1.1.31</ecNumber>
    </recommendedName>
</protein>
<keyword evidence="10" id="KW-1185">Reference proteome</keyword>
<dbReference type="GO" id="GO:0005975">
    <property type="term" value="P:carbohydrate metabolic process"/>
    <property type="evidence" value="ECO:0007669"/>
    <property type="project" value="UniProtKB-UniRule"/>
</dbReference>
<gene>
    <name evidence="7" type="primary">pgl</name>
    <name evidence="9" type="ordered locus">Msip34_1095</name>
</gene>
<reference evidence="9 10" key="2">
    <citation type="journal article" date="2011" name="J. Bacteriol.">
        <title>Genomes of three methylotrophs from a single niche uncover genetic and metabolic divergence of Methylophilaceae.</title>
        <authorList>
            <person name="Lapidus A."/>
            <person name="Clum A."/>
            <person name="Labutti K."/>
            <person name="Kaluzhnaya M.G."/>
            <person name="Lim S."/>
            <person name="Beck D.A."/>
            <person name="Glavina Del Rio T."/>
            <person name="Nolan M."/>
            <person name="Mavromatis K."/>
            <person name="Huntemann M."/>
            <person name="Lucas S."/>
            <person name="Lidstrom M.E."/>
            <person name="Ivanova N."/>
            <person name="Chistoserdova L."/>
        </authorList>
    </citation>
    <scope>NUCLEOTIDE SEQUENCE [LARGE SCALE GENOMIC DNA]</scope>
    <source>
        <strain evidence="9 10">SIP3-4</strain>
    </source>
</reference>
<dbReference type="InterPro" id="IPR005900">
    <property type="entry name" value="6-phosphogluconolactonase_DevB"/>
</dbReference>
<proteinExistence type="inferred from homology"/>
<organism evidence="9 10">
    <name type="scientific">Methylovorus glucosotrophus (strain SIP3-4)</name>
    <dbReference type="NCBI Taxonomy" id="582744"/>
    <lineage>
        <taxon>Bacteria</taxon>
        <taxon>Pseudomonadati</taxon>
        <taxon>Pseudomonadota</taxon>
        <taxon>Betaproteobacteria</taxon>
        <taxon>Nitrosomonadales</taxon>
        <taxon>Methylophilaceae</taxon>
        <taxon>Methylovorus</taxon>
    </lineage>
</organism>
<comment type="catalytic activity">
    <reaction evidence="1 7">
        <text>6-phospho-D-glucono-1,5-lactone + H2O = 6-phospho-D-gluconate + H(+)</text>
        <dbReference type="Rhea" id="RHEA:12556"/>
        <dbReference type="ChEBI" id="CHEBI:15377"/>
        <dbReference type="ChEBI" id="CHEBI:15378"/>
        <dbReference type="ChEBI" id="CHEBI:57955"/>
        <dbReference type="ChEBI" id="CHEBI:58759"/>
        <dbReference type="EC" id="3.1.1.31"/>
    </reaction>
</comment>
<evidence type="ECO:0000256" key="4">
    <source>
        <dbReference type="ARBA" id="ARBA00010662"/>
    </source>
</evidence>
<dbReference type="GO" id="GO:0006098">
    <property type="term" value="P:pentose-phosphate shunt"/>
    <property type="evidence" value="ECO:0007669"/>
    <property type="project" value="UniProtKB-UniPathway"/>
</dbReference>
<evidence type="ECO:0000313" key="9">
    <source>
        <dbReference type="EMBL" id="ACT50342.1"/>
    </source>
</evidence>
<dbReference type="eggNOG" id="COG0363">
    <property type="taxonomic scope" value="Bacteria"/>
</dbReference>
<dbReference type="HOGENOM" id="CLU_053947_2_0_4"/>
<dbReference type="NCBIfam" id="TIGR01198">
    <property type="entry name" value="pgl"/>
    <property type="match status" value="1"/>
</dbReference>
<comment type="function">
    <text evidence="2 7">Hydrolysis of 6-phosphogluconolactone to 6-phosphogluconate.</text>
</comment>
<dbReference type="AlphaFoldDB" id="C6XCR7"/>
<dbReference type="Pfam" id="PF01182">
    <property type="entry name" value="Glucosamine_iso"/>
    <property type="match status" value="1"/>
</dbReference>
<evidence type="ECO:0000256" key="3">
    <source>
        <dbReference type="ARBA" id="ARBA00004961"/>
    </source>
</evidence>
<keyword evidence="7" id="KW-0378">Hydrolase</keyword>
<comment type="pathway">
    <text evidence="3 7">Carbohydrate degradation; pentose phosphate pathway; D-ribulose 5-phosphate from D-glucose 6-phosphate (oxidative stage): step 2/3.</text>
</comment>
<dbReference type="PANTHER" id="PTHR11054">
    <property type="entry name" value="6-PHOSPHOGLUCONOLACTONASE"/>
    <property type="match status" value="1"/>
</dbReference>
<dbReference type="InterPro" id="IPR006148">
    <property type="entry name" value="Glc/Gal-6P_isomerase"/>
</dbReference>
<dbReference type="Gene3D" id="3.40.50.1360">
    <property type="match status" value="1"/>
</dbReference>
<dbReference type="GO" id="GO:0017057">
    <property type="term" value="F:6-phosphogluconolactonase activity"/>
    <property type="evidence" value="ECO:0007669"/>
    <property type="project" value="UniProtKB-UniRule"/>
</dbReference>